<organism evidence="1 2">
    <name type="scientific">Solanum tuberosum</name>
    <name type="common">Potato</name>
    <dbReference type="NCBI Taxonomy" id="4113"/>
    <lineage>
        <taxon>Eukaryota</taxon>
        <taxon>Viridiplantae</taxon>
        <taxon>Streptophyta</taxon>
        <taxon>Embryophyta</taxon>
        <taxon>Tracheophyta</taxon>
        <taxon>Spermatophyta</taxon>
        <taxon>Magnoliopsida</taxon>
        <taxon>eudicotyledons</taxon>
        <taxon>Gunneridae</taxon>
        <taxon>Pentapetalae</taxon>
        <taxon>asterids</taxon>
        <taxon>lamiids</taxon>
        <taxon>Solanales</taxon>
        <taxon>Solanaceae</taxon>
        <taxon>Solanoideae</taxon>
        <taxon>Solaneae</taxon>
        <taxon>Solanum</taxon>
    </lineage>
</organism>
<reference evidence="2" key="1">
    <citation type="journal article" date="2011" name="Nature">
        <title>Genome sequence and analysis of the tuber crop potato.</title>
        <authorList>
            <consortium name="The Potato Genome Sequencing Consortium"/>
        </authorList>
    </citation>
    <scope>NUCLEOTIDE SEQUENCE [LARGE SCALE GENOMIC DNA]</scope>
    <source>
        <strain evidence="2">cv. DM1-3 516 R44</strain>
    </source>
</reference>
<dbReference type="Proteomes" id="UP000011115">
    <property type="component" value="Unassembled WGS sequence"/>
</dbReference>
<name>M1D1N9_SOLTU</name>
<accession>M1D1N9</accession>
<dbReference type="EnsemblPlants" id="PGSC0003DMT400079354">
    <property type="protein sequence ID" value="PGSC0003DMT400079354"/>
    <property type="gene ID" value="PGSC0003DMG400030888"/>
</dbReference>
<dbReference type="AlphaFoldDB" id="M1D1N9"/>
<protein>
    <submittedName>
        <fullName evidence="1">Uncharacterized protein</fullName>
    </submittedName>
</protein>
<sequence length="57" mass="6378">MEYPLGQINKGQLEDWNFLIFLGRGEETTYICLQSVIFHFSHGDGGAVFLEGGLICI</sequence>
<dbReference type="InParanoid" id="M1D1N9"/>
<evidence type="ECO:0000313" key="2">
    <source>
        <dbReference type="Proteomes" id="UP000011115"/>
    </source>
</evidence>
<reference evidence="1" key="2">
    <citation type="submission" date="2015-06" db="UniProtKB">
        <authorList>
            <consortium name="EnsemblPlants"/>
        </authorList>
    </citation>
    <scope>IDENTIFICATION</scope>
    <source>
        <strain evidence="1">DM1-3 516 R44</strain>
    </source>
</reference>
<keyword evidence="2" id="KW-1185">Reference proteome</keyword>
<dbReference type="HOGENOM" id="CLU_3000248_0_0_1"/>
<dbReference type="PaxDb" id="4113-PGSC0003DMT400079354"/>
<evidence type="ECO:0000313" key="1">
    <source>
        <dbReference type="EnsemblPlants" id="PGSC0003DMT400079354"/>
    </source>
</evidence>
<dbReference type="Gramene" id="PGSC0003DMT400079354">
    <property type="protein sequence ID" value="PGSC0003DMT400079354"/>
    <property type="gene ID" value="PGSC0003DMG400030888"/>
</dbReference>
<proteinExistence type="predicted"/>